<gene>
    <name evidence="2" type="ORF">WKV53_14365</name>
</gene>
<dbReference type="Pfam" id="PF14067">
    <property type="entry name" value="LssY_C"/>
    <property type="match status" value="1"/>
</dbReference>
<comment type="caution">
    <text evidence="2">The sequence shown here is derived from an EMBL/GenBank/DDBJ whole genome shotgun (WGS) entry which is preliminary data.</text>
</comment>
<keyword evidence="3" id="KW-1185">Reference proteome</keyword>
<dbReference type="Proteomes" id="UP001371305">
    <property type="component" value="Unassembled WGS sequence"/>
</dbReference>
<dbReference type="InterPro" id="IPR025902">
    <property type="entry name" value="LssY-like-C_dom"/>
</dbReference>
<proteinExistence type="predicted"/>
<organism evidence="2 3">
    <name type="scientific">Luteolibacter soli</name>
    <dbReference type="NCBI Taxonomy" id="3135280"/>
    <lineage>
        <taxon>Bacteria</taxon>
        <taxon>Pseudomonadati</taxon>
        <taxon>Verrucomicrobiota</taxon>
        <taxon>Verrucomicrobiia</taxon>
        <taxon>Verrucomicrobiales</taxon>
        <taxon>Verrucomicrobiaceae</taxon>
        <taxon>Luteolibacter</taxon>
    </lineage>
</organism>
<dbReference type="EMBL" id="JBBUKT010000005">
    <property type="protein sequence ID" value="MEK7951698.1"/>
    <property type="molecule type" value="Genomic_DNA"/>
</dbReference>
<name>A0ABU9AVU9_9BACT</name>
<evidence type="ECO:0000313" key="3">
    <source>
        <dbReference type="Proteomes" id="UP001371305"/>
    </source>
</evidence>
<sequence length="233" mass="25797">MTPRRLITLAALLLIAWLLIAYLALPHWWHHHEEKLHPALENAPTLTTTPEGIPGDPLNLLIIATETELAAALLDAGWHPADPVTLKTSLRIAGDAVLGRAYADAPVSPLLLFGRHQDLAFEKPHGTSPRERHHVRFWKAPQTDTLGRTAWWGAATFDRSVGLSHDTGEITHHISPDIDPERDLILTDLKSNSFPTVTYRQAFQPNPTGKNGGGDPWQTDRQLGIALRHPEAE</sequence>
<feature type="domain" description="LssY-like C-terminal" evidence="1">
    <location>
        <begin position="41"/>
        <end position="222"/>
    </location>
</feature>
<protein>
    <submittedName>
        <fullName evidence="2">LssY C-terminal domain-containing protein</fullName>
    </submittedName>
</protein>
<reference evidence="2 3" key="1">
    <citation type="submission" date="2024-04" db="EMBL/GenBank/DDBJ databases">
        <title>Luteolibacter sp. isolated from soil.</title>
        <authorList>
            <person name="An J."/>
        </authorList>
    </citation>
    <scope>NUCLEOTIDE SEQUENCE [LARGE SCALE GENOMIC DNA]</scope>
    <source>
        <strain evidence="2 3">Y139</strain>
    </source>
</reference>
<evidence type="ECO:0000313" key="2">
    <source>
        <dbReference type="EMBL" id="MEK7951698.1"/>
    </source>
</evidence>
<dbReference type="RefSeq" id="WP_341405369.1">
    <property type="nucleotide sequence ID" value="NZ_JBBUKT010000005.1"/>
</dbReference>
<evidence type="ECO:0000259" key="1">
    <source>
        <dbReference type="Pfam" id="PF14067"/>
    </source>
</evidence>
<accession>A0ABU9AVU9</accession>